<proteinExistence type="inferred from homology"/>
<evidence type="ECO:0000256" key="2">
    <source>
        <dbReference type="ARBA" id="ARBA00022801"/>
    </source>
</evidence>
<keyword evidence="6" id="KW-1185">Reference proteome</keyword>
<dbReference type="Gene3D" id="1.20.120.670">
    <property type="entry name" value="N-acetyl-b-d-glucoasminidase"/>
    <property type="match status" value="1"/>
</dbReference>
<dbReference type="EMBL" id="QLYR01000001">
    <property type="protein sequence ID" value="RAQ30412.1"/>
    <property type="molecule type" value="Genomic_DNA"/>
</dbReference>
<dbReference type="Proteomes" id="UP000249377">
    <property type="component" value="Unassembled WGS sequence"/>
</dbReference>
<sequence length="627" mass="70514">MKILYSAQAKQQEERLLAELLPGLGLEGAVLSELELRPGEALSVSCDGKAASITYCQLNELARGLALLSEAARNGAALSLTEKPVYNTLGVMLDCSRNGVLNMAAFKRMARILAKMGYNQIQLYTEDTYEIKEYPYFGYLRGRYTKEEYRAMDDYAAALGIELVPAIQTLAHLAQALKWAAFSDIVDCNDILLAAEEKTYALIDAMFRTLAENLTSRKVNIGMDEAEMVGLGKYLHKHGFEERNGIMVRHFSRVMELARKYGFKPMMWSDMFFKLATGGTYYCKECDFKEEVAKQIPDDITLLYWDYYSTDPALYDAMIFNHRKLTQNVAFAGGAWKWFGFQPGNAFSMHIGQMAHNSCRDNGVRDVIITAWGDDGAEASPFSILPSLQFWAELCYEDSSDHLAERFQACTGASFEDFMLLESPMGVPGNPELKKAVCNPCKDLFYQDILYGLFDWHVLPDAYDAHFERCAQALRSAGARNREWAVLFEVQSKFCEVLAAKASVGVRIRAAYRAGDRAALQRYAEELLPDLIARIDCFAAAYRKQWSADNKIFGLDVFDLRVGGLKQRIQTAAERLRAWLSGEIAALEELEQDILPFDCVEAEEDRDGSRHLAVAYGWRAIATPSAF</sequence>
<gene>
    <name evidence="5" type="ORF">DPQ25_02600</name>
</gene>
<dbReference type="InterPro" id="IPR041063">
    <property type="entry name" value="Glyco_H_20C_C"/>
</dbReference>
<dbReference type="PANTHER" id="PTHR21040:SF8">
    <property type="entry name" value="BCDNA.GH04120"/>
    <property type="match status" value="1"/>
</dbReference>
<dbReference type="InterPro" id="IPR017853">
    <property type="entry name" value="GH"/>
</dbReference>
<dbReference type="Gene3D" id="3.20.20.80">
    <property type="entry name" value="Glycosidases"/>
    <property type="match status" value="1"/>
</dbReference>
<dbReference type="Pfam" id="PF18088">
    <property type="entry name" value="Glyco_H_20C_C"/>
    <property type="match status" value="1"/>
</dbReference>
<feature type="domain" description="Glycoside Hydrolase 20C C-terminal" evidence="4">
    <location>
        <begin position="416"/>
        <end position="604"/>
    </location>
</feature>
<dbReference type="InterPro" id="IPR038901">
    <property type="entry name" value="HEXDC-like"/>
</dbReference>
<dbReference type="Pfam" id="PF00728">
    <property type="entry name" value="Glyco_hydro_20"/>
    <property type="match status" value="1"/>
</dbReference>
<protein>
    <submittedName>
        <fullName evidence="5">Beta-N-acetylhexosaminidase</fullName>
    </submittedName>
</protein>
<evidence type="ECO:0000256" key="1">
    <source>
        <dbReference type="ARBA" id="ARBA00006285"/>
    </source>
</evidence>
<dbReference type="PANTHER" id="PTHR21040">
    <property type="entry name" value="BCDNA.GH04120"/>
    <property type="match status" value="1"/>
</dbReference>
<evidence type="ECO:0000313" key="5">
    <source>
        <dbReference type="EMBL" id="RAQ30412.1"/>
    </source>
</evidence>
<dbReference type="AlphaFoldDB" id="A0A328UI14"/>
<evidence type="ECO:0000313" key="6">
    <source>
        <dbReference type="Proteomes" id="UP000249377"/>
    </source>
</evidence>
<comment type="caution">
    <text evidence="5">The sequence shown here is derived from an EMBL/GenBank/DDBJ whole genome shotgun (WGS) entry which is preliminary data.</text>
</comment>
<organism evidence="5 6">
    <name type="scientific">Hydrogeniiclostridium mannosilyticum</name>
    <dbReference type="NCBI Taxonomy" id="2764322"/>
    <lineage>
        <taxon>Bacteria</taxon>
        <taxon>Bacillati</taxon>
        <taxon>Bacillota</taxon>
        <taxon>Clostridia</taxon>
        <taxon>Eubacteriales</taxon>
        <taxon>Acutalibacteraceae</taxon>
        <taxon>Hydrogeniiclostridium</taxon>
    </lineage>
</organism>
<dbReference type="CDD" id="cd06565">
    <property type="entry name" value="GH20_GcnA-like"/>
    <property type="match status" value="1"/>
</dbReference>
<comment type="similarity">
    <text evidence="1">Belongs to the glycosyl hydrolase 20 family.</text>
</comment>
<evidence type="ECO:0000259" key="4">
    <source>
        <dbReference type="Pfam" id="PF18088"/>
    </source>
</evidence>
<dbReference type="RefSeq" id="WP_112331609.1">
    <property type="nucleotide sequence ID" value="NZ_QLYR01000001.1"/>
</dbReference>
<dbReference type="GO" id="GO:0004563">
    <property type="term" value="F:beta-N-acetylhexosaminidase activity"/>
    <property type="evidence" value="ECO:0007669"/>
    <property type="project" value="UniProtKB-ARBA"/>
</dbReference>
<dbReference type="InterPro" id="IPR015883">
    <property type="entry name" value="Glyco_hydro_20_cat"/>
</dbReference>
<name>A0A328UI14_9FIRM</name>
<dbReference type="SUPFAM" id="SSF51445">
    <property type="entry name" value="(Trans)glycosidases"/>
    <property type="match status" value="1"/>
</dbReference>
<evidence type="ECO:0000259" key="3">
    <source>
        <dbReference type="Pfam" id="PF00728"/>
    </source>
</evidence>
<keyword evidence="2" id="KW-0378">Hydrolase</keyword>
<feature type="domain" description="Glycoside hydrolase family 20 catalytic" evidence="3">
    <location>
        <begin position="90"/>
        <end position="305"/>
    </location>
</feature>
<reference evidence="5 6" key="1">
    <citation type="submission" date="2018-06" db="EMBL/GenBank/DDBJ databases">
        <title>Noncontiguous genome sequence of Ruminococcaceae bacterium ASD2818.</title>
        <authorList>
            <person name="Chaplin A.V."/>
            <person name="Sokolova S.R."/>
            <person name="Kochetkova T.O."/>
            <person name="Goltsov A.Y."/>
            <person name="Trofimov D.Y."/>
            <person name="Efimov B.A."/>
        </authorList>
    </citation>
    <scope>NUCLEOTIDE SEQUENCE [LARGE SCALE GENOMIC DNA]</scope>
    <source>
        <strain evidence="5 6">ASD2818</strain>
    </source>
</reference>
<accession>A0A328UI14</accession>
<dbReference type="GO" id="GO:0005975">
    <property type="term" value="P:carbohydrate metabolic process"/>
    <property type="evidence" value="ECO:0007669"/>
    <property type="project" value="InterPro"/>
</dbReference>